<dbReference type="Gene3D" id="1.10.4030.10">
    <property type="entry name" value="Porin chaperone SurA, peptide-binding domain"/>
    <property type="match status" value="1"/>
</dbReference>
<proteinExistence type="predicted"/>
<dbReference type="PANTHER" id="PTHR47245">
    <property type="entry name" value="PEPTIDYLPROLYL ISOMERASE"/>
    <property type="match status" value="1"/>
</dbReference>
<dbReference type="InterPro" id="IPR000297">
    <property type="entry name" value="PPIase_PpiC"/>
</dbReference>
<dbReference type="SUPFAM" id="SSF109998">
    <property type="entry name" value="Triger factor/SurA peptide-binding domain-like"/>
    <property type="match status" value="1"/>
</dbReference>
<dbReference type="SUPFAM" id="SSF54534">
    <property type="entry name" value="FKBP-like"/>
    <property type="match status" value="1"/>
</dbReference>
<dbReference type="PANTHER" id="PTHR47245:SF1">
    <property type="entry name" value="FOLDASE PROTEIN PRSA"/>
    <property type="match status" value="1"/>
</dbReference>
<keyword evidence="7" id="KW-1133">Transmembrane helix</keyword>
<gene>
    <name evidence="9" type="ORF">GJU41_23675</name>
</gene>
<comment type="caution">
    <text evidence="9">The sequence shown here is derived from an EMBL/GenBank/DDBJ whole genome shotgun (WGS) entry which is preliminary data.</text>
</comment>
<reference evidence="9 10" key="1">
    <citation type="submission" date="2019-11" db="EMBL/GenBank/DDBJ databases">
        <title>Bacillus idriensis genome.</title>
        <authorList>
            <person name="Konopka E.N."/>
            <person name="Newman J.D."/>
        </authorList>
    </citation>
    <scope>NUCLEOTIDE SEQUENCE [LARGE SCALE GENOMIC DNA]</scope>
    <source>
        <strain evidence="9 10">DSM 19097</strain>
    </source>
</reference>
<dbReference type="Proteomes" id="UP000441585">
    <property type="component" value="Unassembled WGS sequence"/>
</dbReference>
<dbReference type="InterPro" id="IPR046357">
    <property type="entry name" value="PPIase_dom_sf"/>
</dbReference>
<keyword evidence="7" id="KW-0812">Transmembrane</keyword>
<evidence type="ECO:0000259" key="8">
    <source>
        <dbReference type="PROSITE" id="PS50198"/>
    </source>
</evidence>
<name>A0A6I2MHV4_9BACI</name>
<keyword evidence="10" id="KW-1185">Reference proteome</keyword>
<sequence>MSGKTVWPIIFGLVIINCFTLAYFLSKDDSMAAVVSGKNQESESIAVVGKKEITREDWMAELEERFGKETLEEMINFTVVEELAEKHSIKIPEEELDRELTIYKSMYNSLDNEHLTDTKELREQIRYSILLEELLTKDVEISDKELKAYYDSNKDLYSIEDSYHLFHIVTKTEKDALKVIEELKGGSSFEALASEKSIDEFTANEGGDLGFVSENNDYLPSQYVVEAEKLKVDEWSKPIKSDLGYSVLLLKEKLDGVQYSYEDVKNQMRRQIALEQMESAVSVKPLWEEAGVTWFYGDNASKE</sequence>
<dbReference type="RefSeq" id="WP_070877669.1">
    <property type="nucleotide sequence ID" value="NZ_CAJFZX010000019.1"/>
</dbReference>
<dbReference type="EMBL" id="WKKF01000020">
    <property type="protein sequence ID" value="MRX56944.1"/>
    <property type="molecule type" value="Genomic_DNA"/>
</dbReference>
<accession>A0A6I2MHV4</accession>
<dbReference type="InterPro" id="IPR050245">
    <property type="entry name" value="PrsA_foldase"/>
</dbReference>
<dbReference type="Pfam" id="PF13145">
    <property type="entry name" value="Rotamase_2"/>
    <property type="match status" value="1"/>
</dbReference>
<evidence type="ECO:0000256" key="7">
    <source>
        <dbReference type="SAM" id="Phobius"/>
    </source>
</evidence>
<dbReference type="PROSITE" id="PS01096">
    <property type="entry name" value="PPIC_PPIASE_1"/>
    <property type="match status" value="1"/>
</dbReference>
<evidence type="ECO:0000313" key="10">
    <source>
        <dbReference type="Proteomes" id="UP000441585"/>
    </source>
</evidence>
<keyword evidence="3" id="KW-0732">Signal</keyword>
<evidence type="ECO:0000256" key="6">
    <source>
        <dbReference type="PROSITE-ProRule" id="PRU00278"/>
    </source>
</evidence>
<evidence type="ECO:0000313" key="9">
    <source>
        <dbReference type="EMBL" id="MRX56944.1"/>
    </source>
</evidence>
<protein>
    <recommendedName>
        <fullName evidence="2">peptidylprolyl isomerase</fullName>
        <ecNumber evidence="2">5.2.1.8</ecNumber>
    </recommendedName>
</protein>
<organism evidence="9 10">
    <name type="scientific">Metabacillus idriensis</name>
    <dbReference type="NCBI Taxonomy" id="324768"/>
    <lineage>
        <taxon>Bacteria</taxon>
        <taxon>Bacillati</taxon>
        <taxon>Bacillota</taxon>
        <taxon>Bacilli</taxon>
        <taxon>Bacillales</taxon>
        <taxon>Bacillaceae</taxon>
        <taxon>Metabacillus</taxon>
    </lineage>
</organism>
<keyword evidence="5 6" id="KW-0413">Isomerase</keyword>
<comment type="catalytic activity">
    <reaction evidence="1">
        <text>[protein]-peptidylproline (omega=180) = [protein]-peptidylproline (omega=0)</text>
        <dbReference type="Rhea" id="RHEA:16237"/>
        <dbReference type="Rhea" id="RHEA-COMP:10747"/>
        <dbReference type="Rhea" id="RHEA-COMP:10748"/>
        <dbReference type="ChEBI" id="CHEBI:83833"/>
        <dbReference type="ChEBI" id="CHEBI:83834"/>
        <dbReference type="EC" id="5.2.1.8"/>
    </reaction>
</comment>
<dbReference type="InterPro" id="IPR027304">
    <property type="entry name" value="Trigger_fact/SurA_dom_sf"/>
</dbReference>
<evidence type="ECO:0000256" key="5">
    <source>
        <dbReference type="ARBA" id="ARBA00023235"/>
    </source>
</evidence>
<dbReference type="InterPro" id="IPR023058">
    <property type="entry name" value="PPIase_PpiC_CS"/>
</dbReference>
<evidence type="ECO:0000256" key="4">
    <source>
        <dbReference type="ARBA" id="ARBA00023110"/>
    </source>
</evidence>
<evidence type="ECO:0000256" key="3">
    <source>
        <dbReference type="ARBA" id="ARBA00022729"/>
    </source>
</evidence>
<evidence type="ECO:0000256" key="1">
    <source>
        <dbReference type="ARBA" id="ARBA00000971"/>
    </source>
</evidence>
<dbReference type="AlphaFoldDB" id="A0A6I2MHV4"/>
<dbReference type="GO" id="GO:0003755">
    <property type="term" value="F:peptidyl-prolyl cis-trans isomerase activity"/>
    <property type="evidence" value="ECO:0007669"/>
    <property type="project" value="UniProtKB-KW"/>
</dbReference>
<dbReference type="PROSITE" id="PS50198">
    <property type="entry name" value="PPIC_PPIASE_2"/>
    <property type="match status" value="1"/>
</dbReference>
<feature type="domain" description="PpiC" evidence="8">
    <location>
        <begin position="160"/>
        <end position="252"/>
    </location>
</feature>
<keyword evidence="7" id="KW-0472">Membrane</keyword>
<keyword evidence="4 6" id="KW-0697">Rotamase</keyword>
<feature type="transmembrane region" description="Helical" evidence="7">
    <location>
        <begin position="6"/>
        <end position="25"/>
    </location>
</feature>
<evidence type="ECO:0000256" key="2">
    <source>
        <dbReference type="ARBA" id="ARBA00013194"/>
    </source>
</evidence>
<dbReference type="EC" id="5.2.1.8" evidence="2"/>
<dbReference type="Gene3D" id="3.10.50.40">
    <property type="match status" value="1"/>
</dbReference>